<keyword evidence="4 7" id="KW-0808">Transferase</keyword>
<dbReference type="GO" id="GO:0046872">
    <property type="term" value="F:metal ion binding"/>
    <property type="evidence" value="ECO:0007669"/>
    <property type="project" value="UniProtKB-KW"/>
</dbReference>
<feature type="binding site" evidence="7 10">
    <location>
        <position position="441"/>
    </location>
    <ligand>
        <name>[4Fe-4S] cluster</name>
        <dbReference type="ChEBI" id="CHEBI:49883"/>
    </ligand>
</feature>
<comment type="similarity">
    <text evidence="2 7 8">In the C-terminal section; belongs to the purine/pyrimidine phosphoribosyltransferase family.</text>
</comment>
<evidence type="ECO:0000256" key="2">
    <source>
        <dbReference type="ARBA" id="ARBA00010138"/>
    </source>
</evidence>
<organism evidence="12 13">
    <name type="scientific">Paucidesulfovibrio gracilis DSM 16080</name>
    <dbReference type="NCBI Taxonomy" id="1121449"/>
    <lineage>
        <taxon>Bacteria</taxon>
        <taxon>Pseudomonadati</taxon>
        <taxon>Thermodesulfobacteriota</taxon>
        <taxon>Desulfovibrionia</taxon>
        <taxon>Desulfovibrionales</taxon>
        <taxon>Desulfovibrionaceae</taxon>
        <taxon>Paucidesulfovibrio</taxon>
    </lineage>
</organism>
<evidence type="ECO:0000256" key="6">
    <source>
        <dbReference type="ARBA" id="ARBA00022962"/>
    </source>
</evidence>
<dbReference type="InterPro" id="IPR035584">
    <property type="entry name" value="PurF_N"/>
</dbReference>
<keyword evidence="7 10" id="KW-0411">Iron-sulfur</keyword>
<evidence type="ECO:0000256" key="10">
    <source>
        <dbReference type="PIRSR" id="PIRSR000485-3"/>
    </source>
</evidence>
<dbReference type="InterPro" id="IPR005854">
    <property type="entry name" value="PurF"/>
</dbReference>
<comment type="cofactor">
    <cofactor evidence="7 10">
        <name>[4Fe-4S] cluster</name>
        <dbReference type="ChEBI" id="CHEBI:49883"/>
    </cofactor>
    <text evidence="7 10">Binds 1 [4Fe-4S] cluster per subunit.</text>
</comment>
<dbReference type="RefSeq" id="WP_078716837.1">
    <property type="nucleotide sequence ID" value="NZ_FUYC01000004.1"/>
</dbReference>
<evidence type="ECO:0000256" key="9">
    <source>
        <dbReference type="PIRSR" id="PIRSR000485-1"/>
    </source>
</evidence>
<evidence type="ECO:0000256" key="8">
    <source>
        <dbReference type="PIRNR" id="PIRNR000485"/>
    </source>
</evidence>
<dbReference type="PROSITE" id="PS51278">
    <property type="entry name" value="GATASE_TYPE_2"/>
    <property type="match status" value="1"/>
</dbReference>
<dbReference type="PIRSF" id="PIRSF000485">
    <property type="entry name" value="Amd_phspho_trans"/>
    <property type="match status" value="1"/>
</dbReference>
<dbReference type="SUPFAM" id="SSF56235">
    <property type="entry name" value="N-terminal nucleophile aminohydrolases (Ntn hydrolases)"/>
    <property type="match status" value="1"/>
</dbReference>
<keyword evidence="13" id="KW-1185">Reference proteome</keyword>
<dbReference type="InterPro" id="IPR017932">
    <property type="entry name" value="GATase_2_dom"/>
</dbReference>
<dbReference type="OrthoDB" id="9801213at2"/>
<dbReference type="SUPFAM" id="SSF53271">
    <property type="entry name" value="PRTase-like"/>
    <property type="match status" value="1"/>
</dbReference>
<dbReference type="AlphaFoldDB" id="A0A1T4WSC3"/>
<dbReference type="NCBIfam" id="TIGR01134">
    <property type="entry name" value="purF"/>
    <property type="match status" value="1"/>
</dbReference>
<dbReference type="GO" id="GO:0004044">
    <property type="term" value="F:amidophosphoribosyltransferase activity"/>
    <property type="evidence" value="ECO:0007669"/>
    <property type="project" value="UniProtKB-UniRule"/>
</dbReference>
<comment type="pathway">
    <text evidence="1 7 8">Purine metabolism; IMP biosynthesis via de novo pathway; N(1)-(5-phospho-D-ribosyl)glycinamide from 5-phospho-alpha-D-ribose 1-diphosphate: step 1/2.</text>
</comment>
<evidence type="ECO:0000259" key="11">
    <source>
        <dbReference type="PROSITE" id="PS51278"/>
    </source>
</evidence>
<dbReference type="STRING" id="1121449.SAMN02745704_01257"/>
<dbReference type="Gene3D" id="3.40.50.2020">
    <property type="match status" value="1"/>
</dbReference>
<dbReference type="EMBL" id="FUYC01000004">
    <property type="protein sequence ID" value="SKA79745.1"/>
    <property type="molecule type" value="Genomic_DNA"/>
</dbReference>
<comment type="catalytic activity">
    <reaction evidence="7 8">
        <text>5-phospho-beta-D-ribosylamine + L-glutamate + diphosphate = 5-phospho-alpha-D-ribose 1-diphosphate + L-glutamine + H2O</text>
        <dbReference type="Rhea" id="RHEA:14905"/>
        <dbReference type="ChEBI" id="CHEBI:15377"/>
        <dbReference type="ChEBI" id="CHEBI:29985"/>
        <dbReference type="ChEBI" id="CHEBI:33019"/>
        <dbReference type="ChEBI" id="CHEBI:58017"/>
        <dbReference type="ChEBI" id="CHEBI:58359"/>
        <dbReference type="ChEBI" id="CHEBI:58681"/>
        <dbReference type="EC" id="2.4.2.14"/>
    </reaction>
</comment>
<comment type="function">
    <text evidence="7">Catalyzes the formation of phosphoribosylamine from phosphoribosylpyrophosphate (PRPP) and glutamine.</text>
</comment>
<dbReference type="CDD" id="cd00715">
    <property type="entry name" value="GPATase_N"/>
    <property type="match status" value="1"/>
</dbReference>
<dbReference type="GO" id="GO:0051539">
    <property type="term" value="F:4 iron, 4 sulfur cluster binding"/>
    <property type="evidence" value="ECO:0007669"/>
    <property type="project" value="UniProtKB-KW"/>
</dbReference>
<dbReference type="HAMAP" id="MF_01931">
    <property type="entry name" value="PurF"/>
    <property type="match status" value="1"/>
</dbReference>
<evidence type="ECO:0000313" key="12">
    <source>
        <dbReference type="EMBL" id="SKA79745.1"/>
    </source>
</evidence>
<evidence type="ECO:0000313" key="13">
    <source>
        <dbReference type="Proteomes" id="UP000190027"/>
    </source>
</evidence>
<keyword evidence="6 7" id="KW-0315">Glutamine amidotransferase</keyword>
<dbReference type="InterPro" id="IPR000836">
    <property type="entry name" value="PRTase_dom"/>
</dbReference>
<proteinExistence type="inferred from homology"/>
<dbReference type="EC" id="2.4.2.14" evidence="7"/>
<accession>A0A1T4WSC3</accession>
<evidence type="ECO:0000256" key="3">
    <source>
        <dbReference type="ARBA" id="ARBA00022676"/>
    </source>
</evidence>
<dbReference type="CDD" id="cd06223">
    <property type="entry name" value="PRTases_typeI"/>
    <property type="match status" value="1"/>
</dbReference>
<feature type="binding site" evidence="7 10">
    <location>
        <position position="242"/>
    </location>
    <ligand>
        <name>[4Fe-4S] cluster</name>
        <dbReference type="ChEBI" id="CHEBI:49883"/>
    </ligand>
</feature>
<feature type="binding site" evidence="7 10">
    <location>
        <position position="438"/>
    </location>
    <ligand>
        <name>[4Fe-4S] cluster</name>
        <dbReference type="ChEBI" id="CHEBI:49883"/>
    </ligand>
</feature>
<evidence type="ECO:0000256" key="5">
    <source>
        <dbReference type="ARBA" id="ARBA00022755"/>
    </source>
</evidence>
<dbReference type="PANTHER" id="PTHR11907">
    <property type="entry name" value="AMIDOPHOSPHORIBOSYLTRANSFERASE"/>
    <property type="match status" value="1"/>
</dbReference>
<comment type="caution">
    <text evidence="7">Lacks conserved residue(s) required for the propagation of feature annotation.</text>
</comment>
<reference evidence="12 13" key="1">
    <citation type="submission" date="2017-02" db="EMBL/GenBank/DDBJ databases">
        <authorList>
            <person name="Peterson S.W."/>
        </authorList>
    </citation>
    <scope>NUCLEOTIDE SEQUENCE [LARGE SCALE GENOMIC DNA]</scope>
    <source>
        <strain evidence="12 13">DSM 16080</strain>
    </source>
</reference>
<evidence type="ECO:0000256" key="7">
    <source>
        <dbReference type="HAMAP-Rule" id="MF_01931"/>
    </source>
</evidence>
<feature type="active site" description="Nucleophile" evidence="7 9">
    <location>
        <position position="6"/>
    </location>
</feature>
<evidence type="ECO:0000256" key="4">
    <source>
        <dbReference type="ARBA" id="ARBA00022679"/>
    </source>
</evidence>
<protein>
    <recommendedName>
        <fullName evidence="7">Amidophosphoribosyltransferase</fullName>
        <shortName evidence="7">ATase</shortName>
        <ecNumber evidence="7">2.4.2.14</ecNumber>
    </recommendedName>
    <alternativeName>
        <fullName evidence="7">Glutamine phosphoribosylpyrophosphate amidotransferase</fullName>
        <shortName evidence="7">GPATase</shortName>
    </alternativeName>
</protein>
<dbReference type="Gene3D" id="3.60.20.10">
    <property type="entry name" value="Glutamine Phosphoribosylpyrophosphate, subunit 1, domain 1"/>
    <property type="match status" value="1"/>
</dbReference>
<evidence type="ECO:0000256" key="1">
    <source>
        <dbReference type="ARBA" id="ARBA00005209"/>
    </source>
</evidence>
<dbReference type="UniPathway" id="UPA00074">
    <property type="reaction ID" value="UER00124"/>
</dbReference>
<feature type="domain" description="Glutamine amidotransferase type-2" evidence="11">
    <location>
        <begin position="6"/>
        <end position="226"/>
    </location>
</feature>
<dbReference type="InterPro" id="IPR029055">
    <property type="entry name" value="Ntn_hydrolases_N"/>
</dbReference>
<dbReference type="GO" id="GO:0009113">
    <property type="term" value="P:purine nucleobase biosynthetic process"/>
    <property type="evidence" value="ECO:0007669"/>
    <property type="project" value="UniProtKB-UniRule"/>
</dbReference>
<dbReference type="Pfam" id="PF13537">
    <property type="entry name" value="GATase_7"/>
    <property type="match status" value="1"/>
</dbReference>
<feature type="binding site" evidence="7 10">
    <location>
        <position position="388"/>
    </location>
    <ligand>
        <name>[4Fe-4S] cluster</name>
        <dbReference type="ChEBI" id="CHEBI:49883"/>
    </ligand>
</feature>
<name>A0A1T4WSC3_9BACT</name>
<keyword evidence="5 7" id="KW-0658">Purine biosynthesis</keyword>
<keyword evidence="7" id="KW-0004">4Fe-4S</keyword>
<gene>
    <name evidence="7" type="primary">purF</name>
    <name evidence="12" type="ORF">SAMN02745704_01257</name>
</gene>
<keyword evidence="7 10" id="KW-0408">Iron</keyword>
<dbReference type="InterPro" id="IPR029057">
    <property type="entry name" value="PRTase-like"/>
</dbReference>
<sequence>MKKEYCGLFGIDCHPEAARMTYFGLYAQQHRGQESAGICTWDGDGIREQRGMGLVADVFNERHLGKELKGQVAVGHIRYSTTGVSLLRNAQPFMVRHGEHRFAVAHNGNLVNTYELRRELEQQGSIFQTTMDTEVLVHLIAKYLNGNTLEDAIAKACGRLKGAYSLLILANNKLIAIKDPNGFRPLALGRVGNSYVFASETCAFDLIEAEYLRPVEPGEMIIVDNGKLTTRNITKPQPRSSCIFELIYFARPDSTVFGEVVYERRKEMGAILAREAPVDADMVMPFPDSGNYAAVGYAQESGLPLELAMIRNHYVGRTFIQPSQDMRDFGVRVKLNPVSSMIKGKRILIVEDSIVRGTTIRTRVKKLRELGAREIHMRVSCPAIRFPCFYGIDFSSKGELIAANNTVEEIARFIGLDSLHYLSIDGLLQSVHKRDGYCLACFDGNYPVAPSTNGGKLCLEDVARPGIIGEYCNNK</sequence>
<dbReference type="GO" id="GO:0006189">
    <property type="term" value="P:'de novo' IMP biosynthetic process"/>
    <property type="evidence" value="ECO:0007669"/>
    <property type="project" value="UniProtKB-UniRule"/>
</dbReference>
<keyword evidence="7 10" id="KW-0479">Metal-binding</keyword>
<dbReference type="Proteomes" id="UP000190027">
    <property type="component" value="Unassembled WGS sequence"/>
</dbReference>
<keyword evidence="3 7" id="KW-0328">Glycosyltransferase</keyword>